<reference evidence="7 8" key="1">
    <citation type="submission" date="2019-07" db="EMBL/GenBank/DDBJ databases">
        <title>Buchnera limit thermal tolerance of host aphids.</title>
        <authorList>
            <person name="Zhang B."/>
            <person name="Moran N."/>
        </authorList>
    </citation>
    <scope>NUCLEOTIDE SEQUENCE [LARGE SCALE GENOMIC DNA]</scope>
    <source>
        <strain evidence="7 8">Ago-UT1</strain>
    </source>
</reference>
<dbReference type="InterPro" id="IPR006300">
    <property type="entry name" value="FlgB"/>
</dbReference>
<comment type="subcellular location">
    <subcellularLocation>
        <location evidence="1 6">Bacterial flagellum basal body</location>
    </subcellularLocation>
</comment>
<dbReference type="NCBIfam" id="TIGR01396">
    <property type="entry name" value="FlgB"/>
    <property type="match status" value="1"/>
</dbReference>
<keyword evidence="7" id="KW-0282">Flagellum</keyword>
<gene>
    <name evidence="7" type="primary">flgB</name>
    <name evidence="7" type="ORF">FQV32_01910</name>
</gene>
<dbReference type="EMBL" id="CP042426">
    <property type="protein sequence ID" value="QFQ32162.1"/>
    <property type="molecule type" value="Genomic_DNA"/>
</dbReference>
<keyword evidence="4 6" id="KW-0975">Bacterial flagellum</keyword>
<evidence type="ECO:0000256" key="3">
    <source>
        <dbReference type="ARBA" id="ARBA00014376"/>
    </source>
</evidence>
<dbReference type="PIRSF" id="PIRSF002889">
    <property type="entry name" value="Rod_FlgB"/>
    <property type="match status" value="1"/>
</dbReference>
<evidence type="ECO:0000256" key="5">
    <source>
        <dbReference type="ARBA" id="ARBA00024934"/>
    </source>
</evidence>
<dbReference type="AlphaFoldDB" id="A0A5J6Z9T2"/>
<comment type="function">
    <text evidence="5 6">Structural component of flagellum, the bacterial motility apparatus. Part of the rod structure of flagellar basal body.</text>
</comment>
<name>A0A5J6Z9T2_9GAMM</name>
<dbReference type="OrthoDB" id="9788334at2"/>
<evidence type="ECO:0000313" key="7">
    <source>
        <dbReference type="EMBL" id="QFQ32162.1"/>
    </source>
</evidence>
<keyword evidence="7" id="KW-0966">Cell projection</keyword>
<accession>A0A5J6Z9T2</accession>
<dbReference type="RefSeq" id="WP_158346429.1">
    <property type="nucleotide sequence ID" value="NZ_CP042426.1"/>
</dbReference>
<dbReference type="PANTHER" id="PTHR30435:SF12">
    <property type="entry name" value="FLAGELLAR BASAL BODY ROD PROTEIN FLGB"/>
    <property type="match status" value="1"/>
</dbReference>
<evidence type="ECO:0000256" key="2">
    <source>
        <dbReference type="ARBA" id="ARBA00009677"/>
    </source>
</evidence>
<organism evidence="7 8">
    <name type="scientific">Buchnera aphidicola</name>
    <name type="common">Aphis gossypii</name>
    <dbReference type="NCBI Taxonomy" id="98785"/>
    <lineage>
        <taxon>Bacteria</taxon>
        <taxon>Pseudomonadati</taxon>
        <taxon>Pseudomonadota</taxon>
        <taxon>Gammaproteobacteria</taxon>
        <taxon>Enterobacterales</taxon>
        <taxon>Erwiniaceae</taxon>
        <taxon>Buchnera</taxon>
    </lineage>
</organism>
<proteinExistence type="inferred from homology"/>
<dbReference type="PANTHER" id="PTHR30435">
    <property type="entry name" value="FLAGELLAR PROTEIN"/>
    <property type="match status" value="1"/>
</dbReference>
<sequence>MFEKINNMFNLNQNLLNLYATRSEILSSNIANSETPKYQAMDINFKDAFEKILKEKKNHSLKITLKKTSEKHLTQKLKRNSVSLFSVKPIKTKNIKINGNTVDMNRERVEFLKNTLKYEENLTFIKNEIRNIMHVLKG</sequence>
<dbReference type="Proteomes" id="UP000326914">
    <property type="component" value="Chromosome"/>
</dbReference>
<dbReference type="GO" id="GO:0071978">
    <property type="term" value="P:bacterial-type flagellum-dependent swarming motility"/>
    <property type="evidence" value="ECO:0007669"/>
    <property type="project" value="TreeGrafter"/>
</dbReference>
<dbReference type="GO" id="GO:0030694">
    <property type="term" value="C:bacterial-type flagellum basal body, rod"/>
    <property type="evidence" value="ECO:0007669"/>
    <property type="project" value="InterPro"/>
</dbReference>
<protein>
    <recommendedName>
        <fullName evidence="3 6">Flagellar basal body rod protein FlgB</fullName>
    </recommendedName>
</protein>
<keyword evidence="7" id="KW-0969">Cilium</keyword>
<comment type="similarity">
    <text evidence="2 6">Belongs to the flagella basal body rod proteins family.</text>
</comment>
<evidence type="ECO:0000256" key="4">
    <source>
        <dbReference type="ARBA" id="ARBA00023143"/>
    </source>
</evidence>
<evidence type="ECO:0000256" key="6">
    <source>
        <dbReference type="PIRNR" id="PIRNR002889"/>
    </source>
</evidence>
<evidence type="ECO:0000313" key="8">
    <source>
        <dbReference type="Proteomes" id="UP000326914"/>
    </source>
</evidence>
<evidence type="ECO:0000256" key="1">
    <source>
        <dbReference type="ARBA" id="ARBA00004117"/>
    </source>
</evidence>
<comment type="subunit">
    <text evidence="6">The basal body constitutes a major portion of the flagellar organelle and consists of a number of rings mounted on a central rod.</text>
</comment>